<dbReference type="InterPro" id="IPR042087">
    <property type="entry name" value="DNA_pol_B_thumb"/>
</dbReference>
<dbReference type="InterPro" id="IPR054475">
    <property type="entry name" value="Znf-DPOE"/>
</dbReference>
<dbReference type="GO" id="GO:0045004">
    <property type="term" value="P:DNA replication proofreading"/>
    <property type="evidence" value="ECO:0007669"/>
    <property type="project" value="TreeGrafter"/>
</dbReference>
<dbReference type="PANTHER" id="PTHR10670:SF0">
    <property type="entry name" value="DNA POLYMERASE EPSILON CATALYTIC SUBUNIT A"/>
    <property type="match status" value="1"/>
</dbReference>
<dbReference type="GO" id="GO:0006272">
    <property type="term" value="P:leading strand elongation"/>
    <property type="evidence" value="ECO:0007669"/>
    <property type="project" value="TreeGrafter"/>
</dbReference>
<dbReference type="Gene3D" id="3.90.1600.10">
    <property type="entry name" value="Palm domain of DNA polymerase"/>
    <property type="match status" value="1"/>
</dbReference>
<evidence type="ECO:0000259" key="18">
    <source>
        <dbReference type="SMART" id="SM01159"/>
    </source>
</evidence>
<dbReference type="InterPro" id="IPR023211">
    <property type="entry name" value="DNA_pol_palm_dom_sf"/>
</dbReference>
<dbReference type="FunFam" id="3.30.420.10:FF:000010">
    <property type="entry name" value="DNA polymerase epsilon catalytic subunit"/>
    <property type="match status" value="1"/>
</dbReference>
<evidence type="ECO:0000256" key="11">
    <source>
        <dbReference type="ARBA" id="ARBA00023004"/>
    </source>
</evidence>
<protein>
    <recommendedName>
        <fullName evidence="15">DNA polymerase epsilon catalytic subunit</fullName>
        <ecNumber evidence="15">2.7.7.7</ecNumber>
    </recommendedName>
</protein>
<dbReference type="GO" id="GO:0051539">
    <property type="term" value="F:4 iron, 4 sulfur cluster binding"/>
    <property type="evidence" value="ECO:0007669"/>
    <property type="project" value="UniProtKB-KW"/>
</dbReference>
<keyword evidence="11 15" id="KW-0408">Iron</keyword>
<dbReference type="InterPro" id="IPR029703">
    <property type="entry name" value="POL2"/>
</dbReference>
<keyword evidence="13 15" id="KW-0238">DNA-binding</keyword>
<evidence type="ECO:0000256" key="8">
    <source>
        <dbReference type="ARBA" id="ARBA00022771"/>
    </source>
</evidence>
<dbReference type="PANTHER" id="PTHR10670">
    <property type="entry name" value="DNA POLYMERASE EPSILON CATALYTIC SUBUNIT A"/>
    <property type="match status" value="1"/>
</dbReference>
<feature type="compositionally biased region" description="Basic and acidic residues" evidence="16">
    <location>
        <begin position="766"/>
        <end position="776"/>
    </location>
</feature>
<evidence type="ECO:0000256" key="17">
    <source>
        <dbReference type="SAM" id="Phobius"/>
    </source>
</evidence>
<dbReference type="InterPro" id="IPR006133">
    <property type="entry name" value="DNA-dir_DNA_pol_B_exonuc"/>
</dbReference>
<evidence type="ECO:0000256" key="15">
    <source>
        <dbReference type="RuleBase" id="RU365029"/>
    </source>
</evidence>
<evidence type="ECO:0000256" key="16">
    <source>
        <dbReference type="SAM" id="MobiDB-lite"/>
    </source>
</evidence>
<comment type="similarity">
    <text evidence="2 15">Belongs to the DNA polymerase type-B family.</text>
</comment>
<comment type="catalytic activity">
    <reaction evidence="15">
        <text>DNA(n) + a 2'-deoxyribonucleoside 5'-triphosphate = DNA(n+1) + diphosphate</text>
        <dbReference type="Rhea" id="RHEA:22508"/>
        <dbReference type="Rhea" id="RHEA-COMP:17339"/>
        <dbReference type="Rhea" id="RHEA-COMP:17340"/>
        <dbReference type="ChEBI" id="CHEBI:33019"/>
        <dbReference type="ChEBI" id="CHEBI:61560"/>
        <dbReference type="ChEBI" id="CHEBI:173112"/>
        <dbReference type="EC" id="2.7.7.7"/>
    </reaction>
</comment>
<dbReference type="InterPro" id="IPR043502">
    <property type="entry name" value="DNA/RNA_pol_sf"/>
</dbReference>
<dbReference type="SUPFAM" id="SSF53098">
    <property type="entry name" value="Ribonuclease H-like"/>
    <property type="match status" value="1"/>
</dbReference>
<dbReference type="Pfam" id="PF03104">
    <property type="entry name" value="DNA_pol_B_exo1"/>
    <property type="match status" value="1"/>
</dbReference>
<dbReference type="InterPro" id="IPR012337">
    <property type="entry name" value="RNaseH-like_sf"/>
</dbReference>
<dbReference type="EMBL" id="HE575322">
    <property type="protein sequence ID" value="CCC92998.1"/>
    <property type="molecule type" value="Genomic_DNA"/>
</dbReference>
<evidence type="ECO:0000256" key="3">
    <source>
        <dbReference type="ARBA" id="ARBA00022485"/>
    </source>
</evidence>
<dbReference type="VEuPathDB" id="TriTrypDB:TcIL3000_9_3980"/>
<evidence type="ECO:0000256" key="6">
    <source>
        <dbReference type="ARBA" id="ARBA00022705"/>
    </source>
</evidence>
<keyword evidence="8 15" id="KW-0863">Zinc-finger</keyword>
<organism evidence="19">
    <name type="scientific">Trypanosoma congolense (strain IL3000)</name>
    <dbReference type="NCBI Taxonomy" id="1068625"/>
    <lineage>
        <taxon>Eukaryota</taxon>
        <taxon>Discoba</taxon>
        <taxon>Euglenozoa</taxon>
        <taxon>Kinetoplastea</taxon>
        <taxon>Metakinetoplastina</taxon>
        <taxon>Trypanosomatida</taxon>
        <taxon>Trypanosomatidae</taxon>
        <taxon>Trypanosoma</taxon>
        <taxon>Nannomonas</taxon>
    </lineage>
</organism>
<comment type="cofactor">
    <cofactor evidence="15">
        <name>[4Fe-4S] cluster</name>
        <dbReference type="ChEBI" id="CHEBI:49883"/>
    </cofactor>
</comment>
<keyword evidence="6 15" id="KW-0235">DNA replication</keyword>
<dbReference type="InterPro" id="IPR006172">
    <property type="entry name" value="DNA-dir_DNA_pol_B"/>
</dbReference>
<dbReference type="GO" id="GO:0000166">
    <property type="term" value="F:nucleotide binding"/>
    <property type="evidence" value="ECO:0007669"/>
    <property type="project" value="InterPro"/>
</dbReference>
<comment type="function">
    <text evidence="15">DNA polymerase II participates in chromosomal DNA replication.</text>
</comment>
<keyword evidence="9 15" id="KW-0862">Zinc</keyword>
<dbReference type="InterPro" id="IPR055191">
    <property type="entry name" value="POL2_thumb"/>
</dbReference>
<dbReference type="Pfam" id="PF08490">
    <property type="entry name" value="DUF1744"/>
    <property type="match status" value="1"/>
</dbReference>
<evidence type="ECO:0000256" key="14">
    <source>
        <dbReference type="ARBA" id="ARBA00023242"/>
    </source>
</evidence>
<dbReference type="CDD" id="cd05535">
    <property type="entry name" value="POLBc_epsilon"/>
    <property type="match status" value="1"/>
</dbReference>
<dbReference type="FunFam" id="3.90.1600.10:FF:000006">
    <property type="entry name" value="DNA polymerase epsilon catalytic subunit"/>
    <property type="match status" value="1"/>
</dbReference>
<dbReference type="SUPFAM" id="SSF56672">
    <property type="entry name" value="DNA/RNA polymerases"/>
    <property type="match status" value="1"/>
</dbReference>
<dbReference type="SMART" id="SM00486">
    <property type="entry name" value="POLBc"/>
    <property type="match status" value="1"/>
</dbReference>
<feature type="domain" description="DNA polymerase epsilon catalytic subunit A C-terminal" evidence="18">
    <location>
        <begin position="1622"/>
        <end position="1977"/>
    </location>
</feature>
<proteinExistence type="inferred from homology"/>
<dbReference type="FunFam" id="1.10.132.60:FF:000003">
    <property type="entry name" value="DNA polymerase epsilon catalytic subunit"/>
    <property type="match status" value="1"/>
</dbReference>
<keyword evidence="17" id="KW-0812">Transmembrane</keyword>
<dbReference type="GO" id="GO:0006297">
    <property type="term" value="P:nucleotide-excision repair, DNA gap filling"/>
    <property type="evidence" value="ECO:0007669"/>
    <property type="project" value="TreeGrafter"/>
</dbReference>
<keyword evidence="10 15" id="KW-0239">DNA-directed DNA polymerase</keyword>
<dbReference type="GO" id="GO:0008270">
    <property type="term" value="F:zinc ion binding"/>
    <property type="evidence" value="ECO:0007669"/>
    <property type="project" value="UniProtKB-KW"/>
</dbReference>
<feature type="compositionally biased region" description="Basic and acidic residues" evidence="16">
    <location>
        <begin position="740"/>
        <end position="758"/>
    </location>
</feature>
<dbReference type="EC" id="2.7.7.7" evidence="15"/>
<dbReference type="GO" id="GO:0006287">
    <property type="term" value="P:base-excision repair, gap-filling"/>
    <property type="evidence" value="ECO:0007669"/>
    <property type="project" value="TreeGrafter"/>
</dbReference>
<feature type="transmembrane region" description="Helical" evidence="17">
    <location>
        <begin position="12"/>
        <end position="31"/>
    </location>
</feature>
<dbReference type="Pfam" id="PF22912">
    <property type="entry name" value="zf-DPOE"/>
    <property type="match status" value="1"/>
</dbReference>
<keyword evidence="3 15" id="KW-0004">4Fe-4S</keyword>
<dbReference type="GO" id="GO:0008310">
    <property type="term" value="F:single-stranded DNA 3'-5' DNA exonuclease activity"/>
    <property type="evidence" value="ECO:0007669"/>
    <property type="project" value="TreeGrafter"/>
</dbReference>
<evidence type="ECO:0000256" key="4">
    <source>
        <dbReference type="ARBA" id="ARBA00022679"/>
    </source>
</evidence>
<evidence type="ECO:0000256" key="2">
    <source>
        <dbReference type="ARBA" id="ARBA00005755"/>
    </source>
</evidence>
<evidence type="ECO:0000256" key="13">
    <source>
        <dbReference type="ARBA" id="ARBA00023125"/>
    </source>
</evidence>
<feature type="region of interest" description="Disordered" evidence="16">
    <location>
        <begin position="1270"/>
        <end position="1333"/>
    </location>
</feature>
<accession>G0UUD4</accession>
<keyword evidence="17" id="KW-0472">Membrane</keyword>
<dbReference type="Pfam" id="PF22634">
    <property type="entry name" value="POL2_thumb"/>
    <property type="match status" value="1"/>
</dbReference>
<dbReference type="Gene3D" id="1.10.132.60">
    <property type="entry name" value="DNA polymerase family B, C-terminal domain"/>
    <property type="match status" value="1"/>
</dbReference>
<dbReference type="GO" id="GO:0008622">
    <property type="term" value="C:epsilon DNA polymerase complex"/>
    <property type="evidence" value="ECO:0007669"/>
    <property type="project" value="InterPro"/>
</dbReference>
<evidence type="ECO:0000256" key="5">
    <source>
        <dbReference type="ARBA" id="ARBA00022695"/>
    </source>
</evidence>
<keyword evidence="7 15" id="KW-0479">Metal-binding</keyword>
<evidence type="ECO:0000313" key="19">
    <source>
        <dbReference type="EMBL" id="CCC92998.1"/>
    </source>
</evidence>
<gene>
    <name evidence="19" type="ORF">TCIL3000_9_3980</name>
</gene>
<dbReference type="SMART" id="SM01159">
    <property type="entry name" value="DUF1744"/>
    <property type="match status" value="1"/>
</dbReference>
<keyword evidence="4 15" id="KW-0808">Transferase</keyword>
<feature type="region of interest" description="Disordered" evidence="16">
    <location>
        <begin position="722"/>
        <end position="788"/>
    </location>
</feature>
<comment type="subcellular location">
    <subcellularLocation>
        <location evidence="1 15">Nucleus</location>
    </subcellularLocation>
</comment>
<dbReference type="CDD" id="cd05779">
    <property type="entry name" value="DNA_polB_epsilon_exo"/>
    <property type="match status" value="1"/>
</dbReference>
<name>G0UUD4_TRYCI</name>
<keyword evidence="17" id="KW-1133">Transmembrane helix</keyword>
<dbReference type="GO" id="GO:0003677">
    <property type="term" value="F:DNA binding"/>
    <property type="evidence" value="ECO:0007669"/>
    <property type="project" value="UniProtKB-KW"/>
</dbReference>
<evidence type="ECO:0000256" key="1">
    <source>
        <dbReference type="ARBA" id="ARBA00004123"/>
    </source>
</evidence>
<feature type="compositionally biased region" description="Basic and acidic residues" evidence="16">
    <location>
        <begin position="1310"/>
        <end position="1319"/>
    </location>
</feature>
<keyword evidence="12 15" id="KW-0411">Iron-sulfur</keyword>
<keyword evidence="14 15" id="KW-0539">Nucleus</keyword>
<evidence type="ECO:0000256" key="9">
    <source>
        <dbReference type="ARBA" id="ARBA00022833"/>
    </source>
</evidence>
<keyword evidence="5 15" id="KW-0548">Nucleotidyltransferase</keyword>
<dbReference type="GO" id="GO:0003887">
    <property type="term" value="F:DNA-directed DNA polymerase activity"/>
    <property type="evidence" value="ECO:0007669"/>
    <property type="project" value="UniProtKB-KW"/>
</dbReference>
<evidence type="ECO:0000256" key="10">
    <source>
        <dbReference type="ARBA" id="ARBA00022932"/>
    </source>
</evidence>
<evidence type="ECO:0000256" key="7">
    <source>
        <dbReference type="ARBA" id="ARBA00022723"/>
    </source>
</evidence>
<evidence type="ECO:0000256" key="12">
    <source>
        <dbReference type="ARBA" id="ARBA00023014"/>
    </source>
</evidence>
<sequence>MWDTGACVRLSDSFFLLLFFVFALWSVFIWGRSAEMPPPQEEWPVMESGSRTGWLFNYHPTSITAPESAFNRHNASEVRTALTLLFQDHDREVFQVNLFYNPYIFLSTVEGHEHEVEVGMMGLFGPQLISQMEFVEKEDLDLINHLSGRRRLYLKVSFANVQDLTTVRGRLEKIVKRNTSMGTGNPLLNPFGTSLGDVMAKTFEDDLVNNNTYSERWFDWVREIREYDVKYSMRVGIDLGIFVGSWYDITVNEGDVRLTRCDNNAYAPAMPRVCAFDIETTKAPLKFPQPEVDQIYMISYVLDGRGYLIVNREIVAMDISQFEYTPKPEYEGIFETFNEPDEKALLQRFYSEMHRYQPTVYVTYNGDYFDFPFMYARSQFHRLNMREELGFAQNAEGAFVNSKLIHLDCFYWVKRDSYLPQGSQGLKAVTKYKLGYEPIEVDPEDMLPLAQSNPQQMASYSVSDALSTWFLYQKYVHPFIFSLATIIPMSPDDVLRKGSGGLCESLLMVQAYANNVVFPNKKEIQLERFYEGHLIDSETYIGGRVEALRSGVYRSDIPLHFNMCADMYQKLIDDLDNALQFSLEIENGVKMNEVTNYEEVRDAIRAKLESLRDQPRQDIKPIIYHLDVGAMYPNIILTNRLQPYAIPKPEVCAGCCFNSPSNEYHCKRTMAWKWKAEFLTAGRHEFHRVKAQLENESFAASVIQQANLSAVQKKTYGNRKDNVLEGTSFEKKKRPFTQQRDGEKSGYRRNDNMQRQEARSALLNKEFQKDEEKSDSDGDENEGGPKAYYKLQESTKFNMLKKRLAEYSRKAYGKIHESREIMRSDVVCQRENSFYVDTVRLFRDRRYEYKAALKMWKKKLDMAKDTEEIKLCKSRCVQMESLQLAHKCILNSFYGYVMRKGSRWYSMEMAGIVTYLGATLIQMARALVQQIGITLELDTDGIWCCLPQSFPENFTFTTNNPSSSKVTISYPCVVLNKMVHDDYTNHQYQTCTSPGVYERRSECSIYFEVDGPYLAMMLPASREEGKSIKKRYAVFDPDGRLADLKGFELKRRGELMLIKDFQSQVFRRFLDGTTLVEAYESASVVANVALDMLYSKGEGYEADEILEKLSESSNMTRRLSEYPESQKSLALTTARRIADFLGPQMVKDKGLACQFVISRLPSGRPVTERAIPLTIFRADPTVRTHFLRKWTGDNTLSANIDLQHLLDWDYYIARYSACVQKIITIPAALQHVPNPVPRVPYPEWLQKRVQQRSSRFKQISLTGMFEKMKSNEGDIPDVEDLVNNSDNTRLHRGVGGDLQRNGATSGVDHSAYDVEEKSDNQSSSDSAAGSHDGHDRLLDQAMALEDGVVNALKDKYFAPGSTHSLDADFFNNPGVDAWLIRQKQAWIHRAKLRREVMKEDVFLNADGKLASTHFIDVRAKSLSATWQIMEIRPERADSDTVSVIAVLDKTLYTFQCIVTRRIIVDADPVADIPCASPVTTAHVLPRNRTPVKLLHVDLPPGQKGERMLNELRKGREDVYAVYEDNLTRTEIMVERVGCCANVIVDDHLRNARQRPHLRGTFSVDELESVSAANYMQNFSDRFVFIFHVTSDTRGIVGVVNHYNHTALIVVVQPPSASVPVLNWKSLMIEAAKSVNSAECSLGIVQEVTADTDSAWRLIHRALNEMLEGVGSPLLAVLESNITTQQLLEQRYLPPVLPYLRVLGAAEDERLLSDPFRWVRLLGRRLLQRYCSSPQWIEERVAFSRLSKIPICNLKQDTSVHAWDVLYTRCLHSRNHVLWNSSDVSIAFDSIEERTRTVVMPGGHLSWGVEFSLVRLDVVAVLFSQMIQEGDDPNAYLLCNQGVTTHFNIMRDLVSDLLGQVKMCPAADVLLAGFSRWVRDPISSCYEPRLLELVSTLAHRALTLALIDVGKAGGRAVKVDGDSIVVLTPKHTVQDAISFARVMVESHKDQPMLLLLSLKPVRYLCPFVILDKRDFIFLTAQSDQARVLRERDRMNTEEMVIDHSITIWSKLPPTGRRVLLNRIEGVLRSLAAAREEILLEAQSDPSVVLATRNEQIKLRITKAFTALIEGKLHGEVIGEVHSLMECKDLYSEDFPHGEAPLNGTGIALEYTKVLCRFLELFPNDGAVVKVRNNCLRLCGVSPFSPLAQFVSDTDIEWCFLQVQCSFCNAGVFLDLSVCEKRMRCDGCSAPISAAAIESHLVRRVNALVMNYTNQDFVCSKCREVTPNFIKQNCCGPFVGKAKPIQAQLQVLKKVATTQGFSWLDECVEAALRFT</sequence>
<dbReference type="InterPro" id="IPR013697">
    <property type="entry name" value="DNA_pol_e_suA_C"/>
</dbReference>
<dbReference type="Gene3D" id="3.30.342.10">
    <property type="entry name" value="DNA Polymerase, chain B, domain 1"/>
    <property type="match status" value="1"/>
</dbReference>
<reference evidence="19" key="1">
    <citation type="journal article" date="2012" name="Proc. Natl. Acad. Sci. U.S.A.">
        <title>Antigenic diversity is generated by distinct evolutionary mechanisms in African trypanosome species.</title>
        <authorList>
            <person name="Jackson A.P."/>
            <person name="Berry A."/>
            <person name="Aslett M."/>
            <person name="Allison H.C."/>
            <person name="Burton P."/>
            <person name="Vavrova-Anderson J."/>
            <person name="Brown R."/>
            <person name="Browne H."/>
            <person name="Corton N."/>
            <person name="Hauser H."/>
            <person name="Gamble J."/>
            <person name="Gilderthorp R."/>
            <person name="Marcello L."/>
            <person name="McQuillan J."/>
            <person name="Otto T.D."/>
            <person name="Quail M.A."/>
            <person name="Sanders M.J."/>
            <person name="van Tonder A."/>
            <person name="Ginger M.L."/>
            <person name="Field M.C."/>
            <person name="Barry J.D."/>
            <person name="Hertz-Fowler C."/>
            <person name="Berriman M."/>
        </authorList>
    </citation>
    <scope>NUCLEOTIDE SEQUENCE</scope>
    <source>
        <strain evidence="19">IL3000</strain>
    </source>
</reference>
<dbReference type="Gene3D" id="3.30.420.10">
    <property type="entry name" value="Ribonuclease H-like superfamily/Ribonuclease H"/>
    <property type="match status" value="1"/>
</dbReference>
<dbReference type="InterPro" id="IPR036397">
    <property type="entry name" value="RNaseH_sf"/>
</dbReference>
<dbReference type="GO" id="GO:0000278">
    <property type="term" value="P:mitotic cell cycle"/>
    <property type="evidence" value="ECO:0007669"/>
    <property type="project" value="TreeGrafter"/>
</dbReference>